<protein>
    <submittedName>
        <fullName evidence="1">Uncharacterized protein</fullName>
    </submittedName>
</protein>
<name>A0AAV1USR6_9STRA</name>
<comment type="caution">
    <text evidence="1">The sequence shown here is derived from an EMBL/GenBank/DDBJ whole genome shotgun (WGS) entry which is preliminary data.</text>
</comment>
<reference evidence="1" key="1">
    <citation type="submission" date="2024-01" db="EMBL/GenBank/DDBJ databases">
        <authorList>
            <person name="Webb A."/>
        </authorList>
    </citation>
    <scope>NUCLEOTIDE SEQUENCE</scope>
    <source>
        <strain evidence="1">Pm1</strain>
    </source>
</reference>
<sequence>METALQITTTEQASHRMLALDIGAISQFDDRICRLSGARVESRFAVVRPVKGG</sequence>
<evidence type="ECO:0000313" key="1">
    <source>
        <dbReference type="EMBL" id="CAK7936283.1"/>
    </source>
</evidence>
<proteinExistence type="predicted"/>
<dbReference type="Proteomes" id="UP001162060">
    <property type="component" value="Unassembled WGS sequence"/>
</dbReference>
<accession>A0AAV1USR6</accession>
<gene>
    <name evidence="1" type="ORF">PM001_LOCUS21433</name>
</gene>
<evidence type="ECO:0000313" key="2">
    <source>
        <dbReference type="Proteomes" id="UP001162060"/>
    </source>
</evidence>
<organism evidence="1 2">
    <name type="scientific">Peronospora matthiolae</name>
    <dbReference type="NCBI Taxonomy" id="2874970"/>
    <lineage>
        <taxon>Eukaryota</taxon>
        <taxon>Sar</taxon>
        <taxon>Stramenopiles</taxon>
        <taxon>Oomycota</taxon>
        <taxon>Peronosporomycetes</taxon>
        <taxon>Peronosporales</taxon>
        <taxon>Peronosporaceae</taxon>
        <taxon>Peronospora</taxon>
    </lineage>
</organism>
<dbReference type="AlphaFoldDB" id="A0AAV1USR6"/>
<dbReference type="EMBL" id="CAKLBY020000224">
    <property type="protein sequence ID" value="CAK7936283.1"/>
    <property type="molecule type" value="Genomic_DNA"/>
</dbReference>